<dbReference type="OrthoDB" id="245165at2"/>
<dbReference type="AlphaFoldDB" id="A0A2Z3H2Y3"/>
<sequence>MSYLFGYRIGGVLVAPEAAVTRLAEIIAARTEFTEDDIYAAMAATGIPDPVADRAYKFTQTAWGRGFLDGMGVQFGTEYLCFNAGGEVIESGKLIEQPYYVAAVRLLPQYARTAGFQSFVLMSADVNTVNSALHAGSKPENLVMGPAAFFMEAPTPAGMAKVQRLLSERASSGNRNGSGALQPAADKKPWWRFW</sequence>
<reference evidence="1 2" key="1">
    <citation type="submission" date="2018-01" db="EMBL/GenBank/DDBJ databases">
        <title>G. obscuriglobus.</title>
        <authorList>
            <person name="Franke J."/>
            <person name="Blomberg W."/>
            <person name="Selmecki A."/>
        </authorList>
    </citation>
    <scope>NUCLEOTIDE SEQUENCE [LARGE SCALE GENOMIC DNA]</scope>
    <source>
        <strain evidence="1 2">DSM 5831</strain>
    </source>
</reference>
<organism evidence="1 2">
    <name type="scientific">Gemmata obscuriglobus</name>
    <dbReference type="NCBI Taxonomy" id="114"/>
    <lineage>
        <taxon>Bacteria</taxon>
        <taxon>Pseudomonadati</taxon>
        <taxon>Planctomycetota</taxon>
        <taxon>Planctomycetia</taxon>
        <taxon>Gemmatales</taxon>
        <taxon>Gemmataceae</taxon>
        <taxon>Gemmata</taxon>
    </lineage>
</organism>
<accession>A0A2Z3H2Y3</accession>
<evidence type="ECO:0000313" key="1">
    <source>
        <dbReference type="EMBL" id="AWM40373.1"/>
    </source>
</evidence>
<dbReference type="Proteomes" id="UP000245802">
    <property type="component" value="Chromosome"/>
</dbReference>
<gene>
    <name evidence="1" type="ORF">C1280_27520</name>
</gene>
<proteinExistence type="predicted"/>
<keyword evidence="2" id="KW-1185">Reference proteome</keyword>
<name>A0A2Z3H2Y3_9BACT</name>
<evidence type="ECO:0000313" key="2">
    <source>
        <dbReference type="Proteomes" id="UP000245802"/>
    </source>
</evidence>
<dbReference type="RefSeq" id="WP_109571255.1">
    <property type="nucleotide sequence ID" value="NZ_CP025958.1"/>
</dbReference>
<dbReference type="EMBL" id="CP025958">
    <property type="protein sequence ID" value="AWM40373.1"/>
    <property type="molecule type" value="Genomic_DNA"/>
</dbReference>
<dbReference type="KEGG" id="gog:C1280_27520"/>
<protein>
    <submittedName>
        <fullName evidence="1">Uncharacterized protein</fullName>
    </submittedName>
</protein>